<evidence type="ECO:0000313" key="18">
    <source>
        <dbReference type="Proteomes" id="UP000232806"/>
    </source>
</evidence>
<evidence type="ECO:0000256" key="12">
    <source>
        <dbReference type="ARBA" id="ARBA00023125"/>
    </source>
</evidence>
<evidence type="ECO:0000256" key="2">
    <source>
        <dbReference type="ARBA" id="ARBA00022490"/>
    </source>
</evidence>
<evidence type="ECO:0000256" key="6">
    <source>
        <dbReference type="ARBA" id="ARBA00022763"/>
    </source>
</evidence>
<dbReference type="InterPro" id="IPR013815">
    <property type="entry name" value="ATP_grasp_subdomain_1"/>
</dbReference>
<dbReference type="PROSITE" id="PS00211">
    <property type="entry name" value="ABC_TRANSPORTER_1"/>
    <property type="match status" value="2"/>
</dbReference>
<dbReference type="NCBIfam" id="NF001503">
    <property type="entry name" value="PRK00349.1"/>
    <property type="match status" value="1"/>
</dbReference>
<dbReference type="Gene3D" id="1.20.1580.10">
    <property type="entry name" value="ABC transporter ATPase like domain"/>
    <property type="match status" value="2"/>
</dbReference>
<evidence type="ECO:0000256" key="10">
    <source>
        <dbReference type="ARBA" id="ARBA00022840"/>
    </source>
</evidence>
<comment type="subcellular location">
    <subcellularLocation>
        <location evidence="1 14">Cytoplasm</location>
    </subcellularLocation>
</comment>
<dbReference type="InterPro" id="IPR041102">
    <property type="entry name" value="UvrA_inter"/>
</dbReference>
<evidence type="ECO:0000256" key="15">
    <source>
        <dbReference type="SAM" id="MobiDB-lite"/>
    </source>
</evidence>
<feature type="binding site" evidence="14">
    <location>
        <begin position="646"/>
        <end position="653"/>
    </location>
    <ligand>
        <name>ATP</name>
        <dbReference type="ChEBI" id="CHEBI:30616"/>
    </ligand>
</feature>
<comment type="subunit">
    <text evidence="14">Forms a heterotetramer with UvrB during the search for lesions.</text>
</comment>
<dbReference type="RefSeq" id="WP_100906509.1">
    <property type="nucleotide sequence ID" value="NZ_CP017766.1"/>
</dbReference>
<dbReference type="GO" id="GO:0009432">
    <property type="term" value="P:SOS response"/>
    <property type="evidence" value="ECO:0007669"/>
    <property type="project" value="UniProtKB-UniRule"/>
</dbReference>
<dbReference type="Gene3D" id="1.10.8.280">
    <property type="entry name" value="ABC transporter ATPase domain-like"/>
    <property type="match status" value="1"/>
</dbReference>
<evidence type="ECO:0000256" key="3">
    <source>
        <dbReference type="ARBA" id="ARBA00022723"/>
    </source>
</evidence>
<accession>A0A2H4VEK8</accession>
<feature type="domain" description="ABC transporter" evidence="16">
    <location>
        <begin position="612"/>
        <end position="942"/>
    </location>
</feature>
<proteinExistence type="inferred from homology"/>
<dbReference type="GO" id="GO:0009380">
    <property type="term" value="C:excinuclease repair complex"/>
    <property type="evidence" value="ECO:0007669"/>
    <property type="project" value="InterPro"/>
</dbReference>
<keyword evidence="2 14" id="KW-0963">Cytoplasm</keyword>
<dbReference type="InterPro" id="IPR041552">
    <property type="entry name" value="UvrA_DNA-bd"/>
</dbReference>
<organism evidence="17 18">
    <name type="scientific">Methanobacterium subterraneum</name>
    <dbReference type="NCBI Taxonomy" id="59277"/>
    <lineage>
        <taxon>Archaea</taxon>
        <taxon>Methanobacteriati</taxon>
        <taxon>Methanobacteriota</taxon>
        <taxon>Methanomada group</taxon>
        <taxon>Methanobacteria</taxon>
        <taxon>Methanobacteriales</taxon>
        <taxon>Methanobacteriaceae</taxon>
        <taxon>Methanobacterium</taxon>
    </lineage>
</organism>
<keyword evidence="3 14" id="KW-0479">Metal-binding</keyword>
<dbReference type="EMBL" id="CP017766">
    <property type="protein sequence ID" value="AUB56529.1"/>
    <property type="molecule type" value="Genomic_DNA"/>
</dbReference>
<comment type="function">
    <text evidence="14">The UvrABC repair system catalyzes the recognition and processing of DNA lesions. UvrA is an ATPase and a DNA-binding protein. A damage recognition complex composed of 2 UvrA and 2 UvrB subunits scans DNA for abnormalities. When the presence of a lesion has been verified by UvrB, the UvrA molecules dissociate.</text>
</comment>
<evidence type="ECO:0000256" key="5">
    <source>
        <dbReference type="ARBA" id="ARBA00022741"/>
    </source>
</evidence>
<dbReference type="PROSITE" id="PS50893">
    <property type="entry name" value="ABC_TRANSPORTER_2"/>
    <property type="match status" value="2"/>
</dbReference>
<evidence type="ECO:0000256" key="13">
    <source>
        <dbReference type="ARBA" id="ARBA00023204"/>
    </source>
</evidence>
<dbReference type="NCBIfam" id="TIGR00630">
    <property type="entry name" value="uvra"/>
    <property type="match status" value="1"/>
</dbReference>
<dbReference type="Pfam" id="PF00005">
    <property type="entry name" value="ABC_tran"/>
    <property type="match status" value="1"/>
</dbReference>
<keyword evidence="14" id="KW-0742">SOS response</keyword>
<gene>
    <name evidence="14" type="primary">uvrA</name>
    <name evidence="17" type="ORF">BK007_11230</name>
</gene>
<comment type="similarity">
    <text evidence="14">Belongs to the ABC transporter superfamily. UvrA family.</text>
</comment>
<keyword evidence="8 14" id="KW-0863">Zinc-finger</keyword>
<dbReference type="CDD" id="cd03270">
    <property type="entry name" value="ABC_UvrA_I"/>
    <property type="match status" value="1"/>
</dbReference>
<keyword evidence="10 14" id="KW-0067">ATP-binding</keyword>
<dbReference type="GO" id="GO:0009381">
    <property type="term" value="F:excinuclease ABC activity"/>
    <property type="evidence" value="ECO:0007669"/>
    <property type="project" value="UniProtKB-UniRule"/>
</dbReference>
<evidence type="ECO:0000313" key="17">
    <source>
        <dbReference type="EMBL" id="AUB56529.1"/>
    </source>
</evidence>
<dbReference type="CDD" id="cd03271">
    <property type="entry name" value="ABC_UvrA_II"/>
    <property type="match status" value="1"/>
</dbReference>
<evidence type="ECO:0000256" key="4">
    <source>
        <dbReference type="ARBA" id="ARBA00022737"/>
    </source>
</evidence>
<dbReference type="Gene3D" id="3.40.50.300">
    <property type="entry name" value="P-loop containing nucleotide triphosphate hydrolases"/>
    <property type="match status" value="2"/>
</dbReference>
<dbReference type="InterPro" id="IPR003439">
    <property type="entry name" value="ABC_transporter-like_ATP-bd"/>
</dbReference>
<keyword evidence="4 14" id="KW-0677">Repeat</keyword>
<dbReference type="SUPFAM" id="SSF52540">
    <property type="entry name" value="P-loop containing nucleoside triphosphate hydrolases"/>
    <property type="match status" value="2"/>
</dbReference>
<feature type="zinc finger region" description="C4-type" evidence="14">
    <location>
        <begin position="259"/>
        <end position="286"/>
    </location>
</feature>
<keyword evidence="6 14" id="KW-0227">DNA damage</keyword>
<sequence>MNNKKEVILIKGAREHNLKNIDLEIPRDKLVVITGLSGSGKSSLAFDTIYAEGQRRYVESLSAYARQFLGQMKKPEVDYIEGLSPAISIDQKTTRMNPRSTVGTVTEIYDYLRLLFARIGTPHCHQCGQPISQQTAGQIVDSILQKDEGTKIQILAPLVRDRKGEHQKVFEDLRRKGFVRVRVDGEVHSLDDDFKLEKNFKHSIEVVVDRLVIRYDRDFESRLADSVETALELGEGLLIGVYGTGENSTEKIYSEHFACTDCGINFEEISPRMFSFNNPHGACPECNGLGSKLEIDADLVVPDPALSLNEGAILPWSKSKHRDNYYGQMLRSVADHYGFSMDTPFQDLPQKYQDIILYGSPDKIEFMFQRKSRLHRVKRYFEGVVRRMERIYMETKSNYMRSYMGQFMSDHKCPACNGTRLRPESRSVTVGGKTIPQVVEMPIKNSYQFFESLELSEREQFIGQEVLKEIKERLKFLKDVGLDYITLERSSGSLSGGEAQRIRLATQIGSGLVGVLYILDEPSIGLHQRDNHRLIETLKKLRDIGNTLIVVEHDEDTILHADHVVDIGPGAGEHGGWITATGTPQEIMENPDSITGHYLSRQETIPIPPKRTQPNGNFLTVTGAREHNLQNIDVEFPMGIFTCITGVSGSGKSTLINDVLYKGLYGTLNHKHMNPGKHDSITGTEHVNKVIIIDQSPIGRTPRSNPATYTGVFTYIREIFAQTPTSKKRGYKPGRFSFNVKGGRCEACTGDGIIKIEMHFLADVYVPCEVCKGKRYNKETLEVRYKGKNISEVLDMTVEESLEFFENIPRIKKKLQTLDDVGLSYIKLGQPATTLSGGEAQRVKLAKELSRQSTGRTLYILDEPTTGLHFADIRKLLEVLGRLRDGGNTVIVIEHNLDVIKTADHIIDLGPEGGDGGGMVVAQGTPEEIAASESYTGEFLKDILNEVEELKSDKESLSTGMKTQEEIGESGTDNQSK</sequence>
<dbReference type="GO" id="GO:0005524">
    <property type="term" value="F:ATP binding"/>
    <property type="evidence" value="ECO:0007669"/>
    <property type="project" value="UniProtKB-UniRule"/>
</dbReference>
<evidence type="ECO:0000256" key="14">
    <source>
        <dbReference type="HAMAP-Rule" id="MF_00205"/>
    </source>
</evidence>
<feature type="domain" description="ABC transporter" evidence="16">
    <location>
        <begin position="207"/>
        <end position="600"/>
    </location>
</feature>
<feature type="region of interest" description="Disordered" evidence="15">
    <location>
        <begin position="951"/>
        <end position="977"/>
    </location>
</feature>
<dbReference type="OrthoDB" id="7896at2157"/>
<dbReference type="PANTHER" id="PTHR43152:SF3">
    <property type="entry name" value="UVRABC SYSTEM PROTEIN A"/>
    <property type="match status" value="1"/>
</dbReference>
<dbReference type="Pfam" id="PF17760">
    <property type="entry name" value="UvrA_inter"/>
    <property type="match status" value="1"/>
</dbReference>
<keyword evidence="5 14" id="KW-0547">Nucleotide-binding</keyword>
<dbReference type="PANTHER" id="PTHR43152">
    <property type="entry name" value="UVRABC SYSTEM PROTEIN A"/>
    <property type="match status" value="1"/>
</dbReference>
<dbReference type="Gene3D" id="3.30.1490.20">
    <property type="entry name" value="ATP-grasp fold, A domain"/>
    <property type="match status" value="1"/>
</dbReference>
<evidence type="ECO:0000256" key="9">
    <source>
        <dbReference type="ARBA" id="ARBA00022833"/>
    </source>
</evidence>
<keyword evidence="9 14" id="KW-0862">Zinc</keyword>
<dbReference type="GO" id="GO:0005737">
    <property type="term" value="C:cytoplasm"/>
    <property type="evidence" value="ECO:0007669"/>
    <property type="project" value="UniProtKB-SubCell"/>
</dbReference>
<dbReference type="GeneID" id="35124357"/>
<evidence type="ECO:0000256" key="8">
    <source>
        <dbReference type="ARBA" id="ARBA00022771"/>
    </source>
</evidence>
<dbReference type="Pfam" id="PF17755">
    <property type="entry name" value="UvrA_DNA-bind"/>
    <property type="match status" value="1"/>
</dbReference>
<dbReference type="InterPro" id="IPR017871">
    <property type="entry name" value="ABC_transporter-like_CS"/>
</dbReference>
<dbReference type="GO" id="GO:0003677">
    <property type="term" value="F:DNA binding"/>
    <property type="evidence" value="ECO:0007669"/>
    <property type="project" value="UniProtKB-UniRule"/>
</dbReference>
<dbReference type="InterPro" id="IPR003593">
    <property type="entry name" value="AAA+_ATPase"/>
</dbReference>
<protein>
    <recommendedName>
        <fullName evidence="14">UvrABC system protein A</fullName>
        <shortName evidence="14">UvrA protein</shortName>
    </recommendedName>
    <alternativeName>
        <fullName evidence="14">Excinuclease ABC subunit A</fullName>
    </alternativeName>
</protein>
<name>A0A2H4VEK8_9EURY</name>
<dbReference type="Proteomes" id="UP000232806">
    <property type="component" value="Chromosome"/>
</dbReference>
<dbReference type="SMART" id="SM00382">
    <property type="entry name" value="AAA"/>
    <property type="match status" value="2"/>
</dbReference>
<dbReference type="InterPro" id="IPR004602">
    <property type="entry name" value="UvrA"/>
</dbReference>
<dbReference type="HAMAP" id="MF_00205">
    <property type="entry name" value="UvrA"/>
    <property type="match status" value="1"/>
</dbReference>
<dbReference type="GO" id="GO:0016887">
    <property type="term" value="F:ATP hydrolysis activity"/>
    <property type="evidence" value="ECO:0007669"/>
    <property type="project" value="InterPro"/>
</dbReference>
<feature type="zinc finger region" description="C4-type" evidence="14">
    <location>
        <begin position="745"/>
        <end position="771"/>
    </location>
</feature>
<reference evidence="17 18" key="1">
    <citation type="submission" date="2016-10" db="EMBL/GenBank/DDBJ databases">
        <title>Comparative genomics between deep and shallow subseafloor isolates.</title>
        <authorList>
            <person name="Ishii S."/>
            <person name="Miller J.R."/>
            <person name="Sutton G."/>
            <person name="Suzuki S."/>
            <person name="Methe B."/>
            <person name="Inagaki F."/>
            <person name="Imachi H."/>
        </authorList>
    </citation>
    <scope>NUCLEOTIDE SEQUENCE [LARGE SCALE GENOMIC DNA]</scope>
    <source>
        <strain evidence="17 18">MO-MB1</strain>
    </source>
</reference>
<feature type="binding site" evidence="14">
    <location>
        <begin position="35"/>
        <end position="42"/>
    </location>
    <ligand>
        <name>ATP</name>
        <dbReference type="ChEBI" id="CHEBI:30616"/>
    </ligand>
</feature>
<dbReference type="GO" id="GO:0008270">
    <property type="term" value="F:zinc ion binding"/>
    <property type="evidence" value="ECO:0007669"/>
    <property type="project" value="UniProtKB-UniRule"/>
</dbReference>
<evidence type="ECO:0000256" key="1">
    <source>
        <dbReference type="ARBA" id="ARBA00004496"/>
    </source>
</evidence>
<keyword evidence="7 14" id="KW-0228">DNA excision</keyword>
<keyword evidence="11 14" id="KW-0267">Excision nuclease</keyword>
<keyword evidence="13 14" id="KW-0234">DNA repair</keyword>
<dbReference type="AlphaFoldDB" id="A0A2H4VEK8"/>
<evidence type="ECO:0000259" key="16">
    <source>
        <dbReference type="PROSITE" id="PS50893"/>
    </source>
</evidence>
<dbReference type="InterPro" id="IPR027417">
    <property type="entry name" value="P-loop_NTPase"/>
</dbReference>
<dbReference type="FunFam" id="1.20.1580.10:FF:000002">
    <property type="entry name" value="UvrABC system protein A"/>
    <property type="match status" value="1"/>
</dbReference>
<evidence type="ECO:0000256" key="11">
    <source>
        <dbReference type="ARBA" id="ARBA00022881"/>
    </source>
</evidence>
<keyword evidence="12 14" id="KW-0238">DNA-binding</keyword>
<evidence type="ECO:0000256" key="7">
    <source>
        <dbReference type="ARBA" id="ARBA00022769"/>
    </source>
</evidence>
<dbReference type="GO" id="GO:0006289">
    <property type="term" value="P:nucleotide-excision repair"/>
    <property type="evidence" value="ECO:0007669"/>
    <property type="project" value="UniProtKB-UniRule"/>
</dbReference>